<dbReference type="RefSeq" id="WP_173130536.1">
    <property type="nucleotide sequence ID" value="NZ_JABMKX010000004.1"/>
</dbReference>
<keyword evidence="6" id="KW-1185">Reference proteome</keyword>
<name>A0ABX2DL22_9BACL</name>
<evidence type="ECO:0000256" key="3">
    <source>
        <dbReference type="ARBA" id="ARBA00022801"/>
    </source>
</evidence>
<feature type="domain" description="VRR-NUC" evidence="4">
    <location>
        <begin position="1"/>
        <end position="81"/>
    </location>
</feature>
<evidence type="ECO:0000313" key="5">
    <source>
        <dbReference type="EMBL" id="NQX45326.1"/>
    </source>
</evidence>
<evidence type="ECO:0000313" key="6">
    <source>
        <dbReference type="Proteomes" id="UP000711047"/>
    </source>
</evidence>
<dbReference type="Gene3D" id="3.40.1350.10">
    <property type="match status" value="1"/>
</dbReference>
<sequence>MRERDIETYLRKRVKASGGIAYKWTSPGNAGVPDRIVILPFNRVHFVELKAPGLKPTPLQLAQHRELAARGCSVWVIDSKEGVDAFLQEART</sequence>
<keyword evidence="3" id="KW-0378">Hydrolase</keyword>
<proteinExistence type="predicted"/>
<gene>
    <name evidence="5" type="ORF">HQN87_08275</name>
</gene>
<organism evidence="5 6">
    <name type="scientific">Paenibacillus tritici</name>
    <dbReference type="NCBI Taxonomy" id="1873425"/>
    <lineage>
        <taxon>Bacteria</taxon>
        <taxon>Bacillati</taxon>
        <taxon>Bacillota</taxon>
        <taxon>Bacilli</taxon>
        <taxon>Bacillales</taxon>
        <taxon>Paenibacillaceae</taxon>
        <taxon>Paenibacillus</taxon>
    </lineage>
</organism>
<protein>
    <submittedName>
        <fullName evidence="5">VRR-NUC domain-containing protein</fullName>
    </submittedName>
</protein>
<keyword evidence="2" id="KW-0540">Nuclease</keyword>
<comment type="cofactor">
    <cofactor evidence="1">
        <name>Mg(2+)</name>
        <dbReference type="ChEBI" id="CHEBI:18420"/>
    </cofactor>
</comment>
<reference evidence="5 6" key="1">
    <citation type="submission" date="2020-05" db="EMBL/GenBank/DDBJ databases">
        <title>Paenibacillus glebae, sp. nov., Paenibacillus humi sp. nov., Paenibacillus pedi sp. nov., Paenibacillus terrestris sp. nov. and Paenibacillus terricola sp. nov., isolated from a forest top soil sample.</title>
        <authorList>
            <person name="Qi S."/>
            <person name="Carlier A."/>
            <person name="Cnockaert M."/>
            <person name="Vandamme P."/>
        </authorList>
    </citation>
    <scope>NUCLEOTIDE SEQUENCE [LARGE SCALE GENOMIC DNA]</scope>
    <source>
        <strain evidence="5 6">LMG 29502</strain>
    </source>
</reference>
<dbReference type="Proteomes" id="UP000711047">
    <property type="component" value="Unassembled WGS sequence"/>
</dbReference>
<dbReference type="InterPro" id="IPR014883">
    <property type="entry name" value="VRR_NUC"/>
</dbReference>
<comment type="caution">
    <text evidence="5">The sequence shown here is derived from an EMBL/GenBank/DDBJ whole genome shotgun (WGS) entry which is preliminary data.</text>
</comment>
<dbReference type="EMBL" id="JABMKX010000004">
    <property type="protein sequence ID" value="NQX45326.1"/>
    <property type="molecule type" value="Genomic_DNA"/>
</dbReference>
<dbReference type="SMART" id="SM00990">
    <property type="entry name" value="VRR_NUC"/>
    <property type="match status" value="1"/>
</dbReference>
<evidence type="ECO:0000256" key="1">
    <source>
        <dbReference type="ARBA" id="ARBA00001946"/>
    </source>
</evidence>
<evidence type="ECO:0000256" key="2">
    <source>
        <dbReference type="ARBA" id="ARBA00022722"/>
    </source>
</evidence>
<accession>A0ABX2DL22</accession>
<dbReference type="InterPro" id="IPR011856">
    <property type="entry name" value="tRNA_endonuc-like_dom_sf"/>
</dbReference>
<evidence type="ECO:0000259" key="4">
    <source>
        <dbReference type="SMART" id="SM00990"/>
    </source>
</evidence>